<protein>
    <submittedName>
        <fullName evidence="2">Uncharacterized protein</fullName>
    </submittedName>
</protein>
<comment type="caution">
    <text evidence="2">The sequence shown here is derived from an EMBL/GenBank/DDBJ whole genome shotgun (WGS) entry which is preliminary data.</text>
</comment>
<dbReference type="EMBL" id="LNYS01000008">
    <property type="protein sequence ID" value="KTD50016.1"/>
    <property type="molecule type" value="Genomic_DNA"/>
</dbReference>
<gene>
    <name evidence="2" type="ORF">Lqui_1341</name>
</gene>
<evidence type="ECO:0000256" key="1">
    <source>
        <dbReference type="SAM" id="Coils"/>
    </source>
</evidence>
<dbReference type="Proteomes" id="UP000054618">
    <property type="component" value="Unassembled WGS sequence"/>
</dbReference>
<keyword evidence="1" id="KW-0175">Coiled coil</keyword>
<sequence length="1836" mass="208367">MKQSPEAPPSQSMGLSALNAIIDTHNIGSTIMLEKVEGVLPKTVFVKHIFIMSILKEVANNPTSNYSDALLKVSKELVTDFAVMLALGPVGLGVEIASYVGDRIDLEEYDQAVSSYLSATSPTDLPQPLKEELSLRQFLLVESGCLPYLCKGISVGKQKLSAGITSFVELCADKLSDCFNALNDTIIEPCASKLLEIVSLYGEPIQDDETSFKDLLLTTLKLMWMNQRMAEAVWFAQTVDASSKAEPPSPDDAIELFKEMVATASEKIIERYSNKEDLSLADETVAKTTANYRQLIDRFKPVETGERRAKTVLAEVLPDTIKIGAEIAEFVFRLHGLKQEDKQFDTKKSEIIRGFEEKIKGYGLILDESRKKEYLQNPNMPLPDLRHHVYSLMAEDITLELIGREKRFLAIQNQIHEINQHNKSLGGFKQSTGIVLQQVIAEQIRIQYKIKDLTANKIPAEIQAGVSILHKFAGNCYPAVTLALEGASYLTALHNMNAQNKVEKKLLAHQLRFEKYDSLASGLSHNLQQASYHTQHNLAAKTQLSFEQLGHAYGTPLLTRIRELTTEYQDDLNFAKTTVAELLSEKNQLEQDRNRKGTELFNASDKKRSRLIDDINQLNAHLSDNALSLLTAQKDVENIQTTLDNLDKLYEQQKPIAPMLDLFDEIHADFYKGYTKDEIEARVLWQKTVKEQLCKIDALKADIDNAMNGITTELLGMLPLLQGMGLNKTAGYFARGVNAIRNGYTIYRTGEKIAIAIRQLNRARFTSDGDTLLSTMSFVDAWKKMGTGFTIDKLITPLASLINFSARLLDSVFGWNLFKDPIQEMRRLLAAQIKEGVERVSEQLRQVSQQLGQGFGDVKREFIDIRLNHAENSNQHRVAQLTDESRHNENRILQLHKSQENLSRQVESSITKVITKISRVKFKPSHLLSRYSSFAAREALYDGANNITIEDGVIVDPLNAVQYIQRNLVKYDETLSQALLPNYYLICSILEESLALLQEGLSQNERASIPAILNLGINLYSFVEHLHTNTDWLCNLTNNIFADLEKAEQMIRQRQPYRELTTEDKEITRLNSQAVAWDLARENETTLGRLTRDYQNDELCYWPNYKKHNKAAAPQTIKSNAVVITELLKNNSIRVMLIANGKFVERQLYDDKNKFNINVPLSSEEVKLVNTKRREFGKYAQLPDEYKQLMDKIHAEEYGVITQYHRMLQMLFRSQLPSRSQTCFELSADALAPLLNKLSTKTHGHDLLAQTLGNIPVVLIQPHNKEHLPLLLPKALIDAADKHPNNEKLVEAARAGLIQIKIEYIFEKHEDSYLFSLLYSIKKDSTYKINNAMTTVYRFEYEDLKTNSSSPIEILITALYGGHLIAYEPAAVYKINLFAFSAKYPTLGFFHSSRLFSRPLANALRNMIEHGIVTQALKPFILEKHTHTKCDEWGLINLHLSTLRKERSLLLQNALEQDNGHNLSAILARASKNYELLIGAIRLFSTHDYPTTVEVVRKILHLPHLKKITVLLNTNIESLQYFLQKTMQNNKLRAEQKVGDLFEKVRTLMNDRNHYQHELGSLLNAIKAKLTSHSDPEIHSHTIKLDCQRIEIEKIINYREALKAKATRSHLSEKDLLPKENPELVNDISIARACDVYRAVARQLFIVNKKVFNKLTPCTEQSFFKNSHVLIETAQAILRMKVIELLRNNHEDLSREALDAYLNENHPGDDNTLMALATILELTIIVADNTESACYKLRAYSTQSMVETDFKKSILLLRNKEQIYAAGTHLSDDLIEALQTTKENLSTAFRYTGTTGKAPTQQFFSSYNLYHQNKAWESISQNALTASPHDMNRISL</sequence>
<evidence type="ECO:0000313" key="2">
    <source>
        <dbReference type="EMBL" id="KTD50016.1"/>
    </source>
</evidence>
<dbReference type="STRING" id="45073.Lqui_1341"/>
<dbReference type="RefSeq" id="WP_058507461.1">
    <property type="nucleotide sequence ID" value="NZ_CAAAIK010000005.1"/>
</dbReference>
<dbReference type="OrthoDB" id="10021317at2"/>
<organism evidence="2 3">
    <name type="scientific">Legionella quinlivanii</name>
    <dbReference type="NCBI Taxonomy" id="45073"/>
    <lineage>
        <taxon>Bacteria</taxon>
        <taxon>Pseudomonadati</taxon>
        <taxon>Pseudomonadota</taxon>
        <taxon>Gammaproteobacteria</taxon>
        <taxon>Legionellales</taxon>
        <taxon>Legionellaceae</taxon>
        <taxon>Legionella</taxon>
    </lineage>
</organism>
<name>A0A0W0XZX1_9GAMM</name>
<reference evidence="2 3" key="1">
    <citation type="submission" date="2015-11" db="EMBL/GenBank/DDBJ databases">
        <title>Genomic analysis of 38 Legionella species identifies large and diverse effector repertoires.</title>
        <authorList>
            <person name="Burstein D."/>
            <person name="Amaro F."/>
            <person name="Zusman T."/>
            <person name="Lifshitz Z."/>
            <person name="Cohen O."/>
            <person name="Gilbert J.A."/>
            <person name="Pupko T."/>
            <person name="Shuman H.A."/>
            <person name="Segal G."/>
        </authorList>
    </citation>
    <scope>NUCLEOTIDE SEQUENCE [LARGE SCALE GENOMIC DNA]</scope>
    <source>
        <strain evidence="2 3">CDC#1442-AUS-E</strain>
    </source>
</reference>
<proteinExistence type="predicted"/>
<feature type="coiled-coil region" evidence="1">
    <location>
        <begin position="572"/>
        <end position="599"/>
    </location>
</feature>
<dbReference type="PATRIC" id="fig|45073.5.peg.1413"/>
<evidence type="ECO:0000313" key="3">
    <source>
        <dbReference type="Proteomes" id="UP000054618"/>
    </source>
</evidence>
<accession>A0A0W0XZX1</accession>
<keyword evidence="3" id="KW-1185">Reference proteome</keyword>